<comment type="caution">
    <text evidence="1">The sequence shown here is derived from an EMBL/GenBank/DDBJ whole genome shotgun (WGS) entry which is preliminary data.</text>
</comment>
<dbReference type="AlphaFoldDB" id="A0A1F7HMC9"/>
<evidence type="ECO:0000313" key="2">
    <source>
        <dbReference type="Proteomes" id="UP000178098"/>
    </source>
</evidence>
<organism evidence="1 2">
    <name type="scientific">Candidatus Roizmanbacteria bacterium RIFCSPHIGHO2_02_FULL_43_11</name>
    <dbReference type="NCBI Taxonomy" id="1802043"/>
    <lineage>
        <taxon>Bacteria</taxon>
        <taxon>Candidatus Roizmaniibacteriota</taxon>
    </lineage>
</organism>
<dbReference type="Proteomes" id="UP000178098">
    <property type="component" value="Unassembled WGS sequence"/>
</dbReference>
<dbReference type="EMBL" id="MFZT01000004">
    <property type="protein sequence ID" value="OGK31942.1"/>
    <property type="molecule type" value="Genomic_DNA"/>
</dbReference>
<proteinExistence type="predicted"/>
<evidence type="ECO:0000313" key="1">
    <source>
        <dbReference type="EMBL" id="OGK31942.1"/>
    </source>
</evidence>
<gene>
    <name evidence="1" type="ORF">A3D08_01675</name>
</gene>
<protein>
    <submittedName>
        <fullName evidence="1">Uncharacterized protein</fullName>
    </submittedName>
</protein>
<reference evidence="1 2" key="1">
    <citation type="journal article" date="2016" name="Nat. Commun.">
        <title>Thousands of microbial genomes shed light on interconnected biogeochemical processes in an aquifer system.</title>
        <authorList>
            <person name="Anantharaman K."/>
            <person name="Brown C.T."/>
            <person name="Hug L.A."/>
            <person name="Sharon I."/>
            <person name="Castelle C.J."/>
            <person name="Probst A.J."/>
            <person name="Thomas B.C."/>
            <person name="Singh A."/>
            <person name="Wilkins M.J."/>
            <person name="Karaoz U."/>
            <person name="Brodie E.L."/>
            <person name="Williams K.H."/>
            <person name="Hubbard S.S."/>
            <person name="Banfield J.F."/>
        </authorList>
    </citation>
    <scope>NUCLEOTIDE SEQUENCE [LARGE SCALE GENOMIC DNA]</scope>
</reference>
<accession>A0A1F7HMC9</accession>
<sequence length="261" mass="27731">MKNQAGQVLLIVILLSTVLLTVGLSLIDITALDNKVTKIQEDASKARAAAEAGIEAALNDVSAESIDIGQILADSTISGTTTIELIEENAFTTPIISKDGQFTFYLTGYNPQTKTITAGTVDDDMTIERVLPTSAGYCSGDQAFAVEVTFISASTGVVGRYMIDECPLIEGSTDEYAFGAIIPTSSISPEPNVMIMRVIAPSNDFDGARLRITNSTEGAQWPAQGRTIIATAQAGASNVTKKIKLFQSFPQFPAEFFVTSN</sequence>
<name>A0A1F7HMC9_9BACT</name>